<accession>A0A0F9VBG9</accession>
<dbReference type="GO" id="GO:0016787">
    <property type="term" value="F:hydrolase activity"/>
    <property type="evidence" value="ECO:0007669"/>
    <property type="project" value="InterPro"/>
</dbReference>
<evidence type="ECO:0000313" key="2">
    <source>
        <dbReference type="EMBL" id="KKO01360.1"/>
    </source>
</evidence>
<sequence length="340" mass="39348">MPAAFRPLLLVACLIAGSSHARDYVYTDAHLHYLDFFQESEGMQPLLDEMDAHDIEHVMISGIPVAKKWHENEPKRPRYYAGDDASAYWYSATDVVVAHALKKLPKEQRKRFHPFLAGFNPNDKNSADHIRRMLEMDPGLWQGLGEVFTRHDDVTALTHGDVPRANSEAMTRVYYLAEEFDLPVMIHSNITSKRERNPLYLQEFEEPLSNHPNVRFIWAHAGTSMEIHRHQEKMDFILPTLERMLGIYPNLYIDLSWTMLKPYLLDKNDQPDPDWVNLVEAYPKRFMIGSDVVGRFNSVGSNLKEFHPFLDALSEETAHNVARDNFLDVLPQRVPDEPRP</sequence>
<proteinExistence type="predicted"/>
<dbReference type="EMBL" id="LAZR01000035">
    <property type="protein sequence ID" value="KKO01360.1"/>
    <property type="molecule type" value="Genomic_DNA"/>
</dbReference>
<comment type="caution">
    <text evidence="2">The sequence shown here is derived from an EMBL/GenBank/DDBJ whole genome shotgun (WGS) entry which is preliminary data.</text>
</comment>
<dbReference type="InterPro" id="IPR032466">
    <property type="entry name" value="Metal_Hydrolase"/>
</dbReference>
<gene>
    <name evidence="2" type="ORF">LCGC14_0115710</name>
</gene>
<dbReference type="Gene3D" id="3.20.20.140">
    <property type="entry name" value="Metal-dependent hydrolases"/>
    <property type="match status" value="1"/>
</dbReference>
<dbReference type="Pfam" id="PF04909">
    <property type="entry name" value="Amidohydro_2"/>
    <property type="match status" value="1"/>
</dbReference>
<evidence type="ECO:0000259" key="1">
    <source>
        <dbReference type="Pfam" id="PF04909"/>
    </source>
</evidence>
<dbReference type="SUPFAM" id="SSF51556">
    <property type="entry name" value="Metallo-dependent hydrolases"/>
    <property type="match status" value="1"/>
</dbReference>
<reference evidence="2" key="1">
    <citation type="journal article" date="2015" name="Nature">
        <title>Complex archaea that bridge the gap between prokaryotes and eukaryotes.</title>
        <authorList>
            <person name="Spang A."/>
            <person name="Saw J.H."/>
            <person name="Jorgensen S.L."/>
            <person name="Zaremba-Niedzwiedzka K."/>
            <person name="Martijn J."/>
            <person name="Lind A.E."/>
            <person name="van Eijk R."/>
            <person name="Schleper C."/>
            <person name="Guy L."/>
            <person name="Ettema T.J."/>
        </authorList>
    </citation>
    <scope>NUCLEOTIDE SEQUENCE</scope>
</reference>
<protein>
    <recommendedName>
        <fullName evidence="1">Amidohydrolase-related domain-containing protein</fullName>
    </recommendedName>
</protein>
<dbReference type="InterPro" id="IPR006680">
    <property type="entry name" value="Amidohydro-rel"/>
</dbReference>
<organism evidence="2">
    <name type="scientific">marine sediment metagenome</name>
    <dbReference type="NCBI Taxonomy" id="412755"/>
    <lineage>
        <taxon>unclassified sequences</taxon>
        <taxon>metagenomes</taxon>
        <taxon>ecological metagenomes</taxon>
    </lineage>
</organism>
<name>A0A0F9VBG9_9ZZZZ</name>
<feature type="domain" description="Amidohydrolase-related" evidence="1">
    <location>
        <begin position="28"/>
        <end position="325"/>
    </location>
</feature>
<dbReference type="AlphaFoldDB" id="A0A0F9VBG9"/>